<dbReference type="AlphaFoldDB" id="A0A1E3KAQ5"/>
<keyword evidence="2" id="KW-0813">Transport</keyword>
<dbReference type="PANTHER" id="PTHR23504:SF15">
    <property type="entry name" value="MAJOR FACILITATOR SUPERFAMILY (MFS) PROFILE DOMAIN-CONTAINING PROTEIN"/>
    <property type="match status" value="1"/>
</dbReference>
<dbReference type="PANTHER" id="PTHR23504">
    <property type="entry name" value="MAJOR FACILITATOR SUPERFAMILY DOMAIN-CONTAINING PROTEIN 10"/>
    <property type="match status" value="1"/>
</dbReference>
<comment type="subcellular location">
    <subcellularLocation>
        <location evidence="1">Membrane</location>
        <topology evidence="1">Multi-pass membrane protein</topology>
    </subcellularLocation>
</comment>
<feature type="transmembrane region" description="Helical" evidence="7">
    <location>
        <begin position="97"/>
        <end position="115"/>
    </location>
</feature>
<dbReference type="Pfam" id="PF07690">
    <property type="entry name" value="MFS_1"/>
    <property type="match status" value="1"/>
</dbReference>
<dbReference type="GO" id="GO:0016020">
    <property type="term" value="C:membrane"/>
    <property type="evidence" value="ECO:0007669"/>
    <property type="project" value="UniProtKB-SubCell"/>
</dbReference>
<evidence type="ECO:0000256" key="6">
    <source>
        <dbReference type="SAM" id="MobiDB-lite"/>
    </source>
</evidence>
<dbReference type="InterPro" id="IPR036259">
    <property type="entry name" value="MFS_trans_sf"/>
</dbReference>
<protein>
    <recommendedName>
        <fullName evidence="10">Major facilitator superfamily (MFS) profile domain-containing protein</fullName>
    </recommendedName>
</protein>
<feature type="region of interest" description="Disordered" evidence="6">
    <location>
        <begin position="426"/>
        <end position="469"/>
    </location>
</feature>
<evidence type="ECO:0000256" key="4">
    <source>
        <dbReference type="ARBA" id="ARBA00022989"/>
    </source>
</evidence>
<dbReference type="OrthoDB" id="419616at2759"/>
<reference evidence="8 9" key="1">
    <citation type="submission" date="2016-06" db="EMBL/GenBank/DDBJ databases">
        <title>Evolution of pathogenesis and genome organization in the Tremellales.</title>
        <authorList>
            <person name="Cuomo C."/>
            <person name="Litvintseva A."/>
            <person name="Heitman J."/>
            <person name="Chen Y."/>
            <person name="Sun S."/>
            <person name="Springer D."/>
            <person name="Dromer F."/>
            <person name="Young S."/>
            <person name="Zeng Q."/>
            <person name="Chapman S."/>
            <person name="Gujja S."/>
            <person name="Saif S."/>
            <person name="Birren B."/>
        </authorList>
    </citation>
    <scope>NUCLEOTIDE SEQUENCE [LARGE SCALE GENOMIC DNA]</scope>
    <source>
        <strain evidence="8 9">CBS 6273</strain>
    </source>
</reference>
<feature type="transmembrane region" description="Helical" evidence="7">
    <location>
        <begin position="357"/>
        <end position="377"/>
    </location>
</feature>
<evidence type="ECO:0000256" key="2">
    <source>
        <dbReference type="ARBA" id="ARBA00022448"/>
    </source>
</evidence>
<evidence type="ECO:0000313" key="8">
    <source>
        <dbReference type="EMBL" id="ODO10210.1"/>
    </source>
</evidence>
<keyword evidence="3 7" id="KW-0812">Transmembrane</keyword>
<dbReference type="GO" id="GO:0022857">
    <property type="term" value="F:transmembrane transporter activity"/>
    <property type="evidence" value="ECO:0007669"/>
    <property type="project" value="InterPro"/>
</dbReference>
<dbReference type="Proteomes" id="UP000095149">
    <property type="component" value="Unassembled WGS sequence"/>
</dbReference>
<evidence type="ECO:0000256" key="7">
    <source>
        <dbReference type="SAM" id="Phobius"/>
    </source>
</evidence>
<evidence type="ECO:0000313" key="9">
    <source>
        <dbReference type="Proteomes" id="UP000095149"/>
    </source>
</evidence>
<gene>
    <name evidence="8" type="ORF">I350_02439</name>
</gene>
<evidence type="ECO:0000256" key="1">
    <source>
        <dbReference type="ARBA" id="ARBA00004141"/>
    </source>
</evidence>
<dbReference type="SUPFAM" id="SSF103473">
    <property type="entry name" value="MFS general substrate transporter"/>
    <property type="match status" value="1"/>
</dbReference>
<evidence type="ECO:0000256" key="5">
    <source>
        <dbReference type="ARBA" id="ARBA00023136"/>
    </source>
</evidence>
<name>A0A1E3KAQ5_9TREE</name>
<comment type="caution">
    <text evidence="8">The sequence shown here is derived from an EMBL/GenBank/DDBJ whole genome shotgun (WGS) entry which is preliminary data.</text>
</comment>
<dbReference type="Gene3D" id="1.20.1250.20">
    <property type="entry name" value="MFS general substrate transporter like domains"/>
    <property type="match status" value="1"/>
</dbReference>
<evidence type="ECO:0000256" key="3">
    <source>
        <dbReference type="ARBA" id="ARBA00022692"/>
    </source>
</evidence>
<feature type="transmembrane region" description="Helical" evidence="7">
    <location>
        <begin position="153"/>
        <end position="172"/>
    </location>
</feature>
<accession>A0A1E3KAQ5</accession>
<proteinExistence type="predicted"/>
<feature type="transmembrane region" description="Helical" evidence="7">
    <location>
        <begin position="251"/>
        <end position="272"/>
    </location>
</feature>
<sequence length="469" mass="50274">MPPSQSTPLLRQPSYTASSPAPLPWPLLLPILLLRMADAATYMLIFPFITSYITSLHPPPTLIGFYTGLAEGCLMAVEAVCAVGWGWAGDRWGRKKCLVWGVAVAGTFGAVAGFGKSVGWVIFWRAMYGFTPTGVLTKTVVVEIAHPTNRARIFSIYSPAFSVGIIIGSLLGGELAGPARRVGQDWAWLQVYPDALAGDREWGFDDGGLCCGVVHAGRIFQLGTFAFEGLFTIYTYTPIPLGGLGLPIRTIGLISSLSSLLYILVSPVLSPWLEARYGLKKSMLLTTGTMPLEALIVPVAQYAATLCLPGRGRGGGWGRAPTWVMLVIQVGMKNFHCMAWPQNDHLIYSVLDGYPRLVGSASAVVLIAGVSLPLLILQSRSQASASRRPGEPWAVISGYVNCHKLSPPLMTGFIPEGLHKKVDDKEEEALGEFVGGRAEEGPEGEGDGRAEVGQGKDVGYGATEIREQP</sequence>
<feature type="transmembrane region" description="Helical" evidence="7">
    <location>
        <begin position="63"/>
        <end position="85"/>
    </location>
</feature>
<dbReference type="EMBL" id="MEKH01000003">
    <property type="protein sequence ID" value="ODO10210.1"/>
    <property type="molecule type" value="Genomic_DNA"/>
</dbReference>
<keyword evidence="5 7" id="KW-0472">Membrane</keyword>
<organism evidence="8 9">
    <name type="scientific">Cryptococcus amylolentus CBS 6273</name>
    <dbReference type="NCBI Taxonomy" id="1296118"/>
    <lineage>
        <taxon>Eukaryota</taxon>
        <taxon>Fungi</taxon>
        <taxon>Dikarya</taxon>
        <taxon>Basidiomycota</taxon>
        <taxon>Agaricomycotina</taxon>
        <taxon>Tremellomycetes</taxon>
        <taxon>Tremellales</taxon>
        <taxon>Cryptococcaceae</taxon>
        <taxon>Cryptococcus</taxon>
    </lineage>
</organism>
<dbReference type="InterPro" id="IPR011701">
    <property type="entry name" value="MFS"/>
</dbReference>
<keyword evidence="4 7" id="KW-1133">Transmembrane helix</keyword>
<evidence type="ECO:0008006" key="10">
    <source>
        <dbReference type="Google" id="ProtNLM"/>
    </source>
</evidence>